<reference evidence="1 2" key="1">
    <citation type="submission" date="2020-08" db="EMBL/GenBank/DDBJ databases">
        <title>Genomic Encyclopedia of Type Strains, Phase IV (KMG-IV): sequencing the most valuable type-strain genomes for metagenomic binning, comparative biology and taxonomic classification.</title>
        <authorList>
            <person name="Goeker M."/>
        </authorList>
    </citation>
    <scope>NUCLEOTIDE SEQUENCE [LARGE SCALE GENOMIC DNA]</scope>
    <source>
        <strain evidence="1 2">DSM 24696</strain>
    </source>
</reference>
<dbReference type="PANTHER" id="PTHR36932:SF1">
    <property type="entry name" value="CAPSULAR POLYSACCHARIDE BIOSYNTHESIS PROTEIN"/>
    <property type="match status" value="1"/>
</dbReference>
<organism evidence="1 2">
    <name type="scientific">Texcoconibacillus texcoconensis</name>
    <dbReference type="NCBI Taxonomy" id="1095777"/>
    <lineage>
        <taxon>Bacteria</taxon>
        <taxon>Bacillati</taxon>
        <taxon>Bacillota</taxon>
        <taxon>Bacilli</taxon>
        <taxon>Bacillales</taxon>
        <taxon>Bacillaceae</taxon>
        <taxon>Texcoconibacillus</taxon>
    </lineage>
</organism>
<accession>A0A840QTC6</accession>
<name>A0A840QTC6_9BACI</name>
<dbReference type="Proteomes" id="UP000551878">
    <property type="component" value="Unassembled WGS sequence"/>
</dbReference>
<proteinExistence type="predicted"/>
<dbReference type="AlphaFoldDB" id="A0A840QTC6"/>
<keyword evidence="2" id="KW-1185">Reference proteome</keyword>
<keyword evidence="1" id="KW-0436">Ligase</keyword>
<protein>
    <submittedName>
        <fullName evidence="1">Phenylacetate-CoA ligase</fullName>
        <ecNumber evidence="1">6.2.1.30</ecNumber>
    </submittedName>
</protein>
<dbReference type="Gene3D" id="3.40.50.12780">
    <property type="entry name" value="N-terminal domain of ligase-like"/>
    <property type="match status" value="1"/>
</dbReference>
<dbReference type="EMBL" id="JACHHB010000014">
    <property type="protein sequence ID" value="MBB5174563.1"/>
    <property type="molecule type" value="Genomic_DNA"/>
</dbReference>
<evidence type="ECO:0000313" key="2">
    <source>
        <dbReference type="Proteomes" id="UP000551878"/>
    </source>
</evidence>
<evidence type="ECO:0000313" key="1">
    <source>
        <dbReference type="EMBL" id="MBB5174563.1"/>
    </source>
</evidence>
<dbReference type="RefSeq" id="WP_184664976.1">
    <property type="nucleotide sequence ID" value="NZ_JACHHB010000014.1"/>
</dbReference>
<dbReference type="GO" id="GO:0047475">
    <property type="term" value="F:phenylacetate-CoA ligase activity"/>
    <property type="evidence" value="ECO:0007669"/>
    <property type="project" value="UniProtKB-EC"/>
</dbReference>
<dbReference type="InterPro" id="IPR042099">
    <property type="entry name" value="ANL_N_sf"/>
</dbReference>
<dbReference type="InterPro" id="IPR053158">
    <property type="entry name" value="CapK_Type1_Caps_Biosynth"/>
</dbReference>
<dbReference type="PANTHER" id="PTHR36932">
    <property type="entry name" value="CAPSULAR POLYSACCHARIDE BIOSYNTHESIS PROTEIN"/>
    <property type="match status" value="1"/>
</dbReference>
<gene>
    <name evidence="1" type="ORF">HNQ41_002780</name>
</gene>
<sequence length="432" mass="50445">MVGELIRKKVFWTLDKIKGGSISSHYNDIKYIYEQRDGYEERKSTHLKNLLDYAVTNSPYYKEYEGYEGLSDFPIIDKQILRDSKNELLSNLYKNNNLHKKSTSGSTGTPLIMEQNQGKRDRVLAELIFFGEKAGFYVGDRNAFLRVWTKENRNSRISLLKKNMIEIDVLNLNDKALENFDILLRKDKKLKCISAYASSLDQISRYLEDNDVSKENYNVETIISTAELLKENTRKILQNRLGCQVVSRYSNQENGILAQEDIKYSYFLINDASYYIEFLKLNSNKEAKPGELARIVVTDLFNYATPVIRYDTGDLCRYELNWNHKIVIKNIEGRILDFIYDTSGNMLSSHVISRYMADLRGIEQYQFIQKGKNDYLFKINMKEKIYKDNFFVERFKGLLGNDANINIEHVSGIPLLNSGKYRHTICEYEPKK</sequence>
<dbReference type="EC" id="6.2.1.30" evidence="1"/>
<comment type="caution">
    <text evidence="1">The sequence shown here is derived from an EMBL/GenBank/DDBJ whole genome shotgun (WGS) entry which is preliminary data.</text>
</comment>